<dbReference type="AlphaFoldDB" id="A0AAJ2NSE5"/>
<name>A0AAJ2NSE5_ALKPS</name>
<dbReference type="EMBL" id="JAWJAY010000565">
    <property type="protein sequence ID" value="MDV2887854.1"/>
    <property type="molecule type" value="Genomic_DNA"/>
</dbReference>
<feature type="non-terminal residue" evidence="1">
    <location>
        <position position="91"/>
    </location>
</feature>
<comment type="caution">
    <text evidence="1">The sequence shown here is derived from an EMBL/GenBank/DDBJ whole genome shotgun (WGS) entry which is preliminary data.</text>
</comment>
<dbReference type="Gene3D" id="3.40.50.970">
    <property type="match status" value="1"/>
</dbReference>
<organism evidence="1 2">
    <name type="scientific">Alkalihalophilus pseudofirmus</name>
    <name type="common">Bacillus pseudofirmus</name>
    <dbReference type="NCBI Taxonomy" id="79885"/>
    <lineage>
        <taxon>Bacteria</taxon>
        <taxon>Bacillati</taxon>
        <taxon>Bacillota</taxon>
        <taxon>Bacilli</taxon>
        <taxon>Bacillales</taxon>
        <taxon>Bacillaceae</taxon>
        <taxon>Alkalihalophilus</taxon>
    </lineage>
</organism>
<evidence type="ECO:0000313" key="1">
    <source>
        <dbReference type="EMBL" id="MDV2887854.1"/>
    </source>
</evidence>
<feature type="non-terminal residue" evidence="1">
    <location>
        <position position="1"/>
    </location>
</feature>
<sequence>FKDRRVVQQFVGECPTDYPFVRDLKKPVTIGAHMSGDDFINNHFQQSEAMYHAGEVFQEVAAEYAKLSGREYPVLDLYKMEDAEVALFLLN</sequence>
<keyword evidence="1" id="KW-0670">Pyruvate</keyword>
<evidence type="ECO:0000313" key="2">
    <source>
        <dbReference type="Proteomes" id="UP001285636"/>
    </source>
</evidence>
<reference evidence="1" key="1">
    <citation type="submission" date="2023-10" db="EMBL/GenBank/DDBJ databases">
        <title>Screening of Alkalihalophilus pseudofirmusBZ-TG-HK211 and Its Alleviation of Salt Stress on Rapeseed Growth.</title>
        <authorList>
            <person name="Zhao B."/>
            <person name="Guo T."/>
        </authorList>
    </citation>
    <scope>NUCLEOTIDE SEQUENCE</scope>
    <source>
        <strain evidence="1">BZ-TG-HK211</strain>
    </source>
</reference>
<accession>A0AAJ2NSE5</accession>
<proteinExistence type="predicted"/>
<gene>
    <name evidence="1" type="ORF">RYX45_22050</name>
</gene>
<dbReference type="Proteomes" id="UP001285636">
    <property type="component" value="Unassembled WGS sequence"/>
</dbReference>
<protein>
    <submittedName>
        <fullName evidence="1">Pyruvate synthase</fullName>
    </submittedName>
</protein>